<feature type="binding site" evidence="3">
    <location>
        <position position="230"/>
    </location>
    <ligand>
        <name>a divalent metal cation</name>
        <dbReference type="ChEBI" id="CHEBI:60240"/>
        <label>1</label>
    </ligand>
</feature>
<dbReference type="FunFam" id="3.20.20.140:FF:000005">
    <property type="entry name" value="TatD family hydrolase"/>
    <property type="match status" value="1"/>
</dbReference>
<name>A0A2M8LB38_9BACT</name>
<dbReference type="CDD" id="cd01310">
    <property type="entry name" value="TatD_DNAse"/>
    <property type="match status" value="1"/>
</dbReference>
<evidence type="ECO:0000313" key="5">
    <source>
        <dbReference type="Proteomes" id="UP000230959"/>
    </source>
</evidence>
<dbReference type="InterPro" id="IPR015991">
    <property type="entry name" value="TatD/YcfH-like"/>
</dbReference>
<dbReference type="InterPro" id="IPR018228">
    <property type="entry name" value="DNase_TatD-rel_CS"/>
</dbReference>
<dbReference type="PANTHER" id="PTHR46124">
    <property type="entry name" value="D-AMINOACYL-TRNA DEACYLASE"/>
    <property type="match status" value="1"/>
</dbReference>
<dbReference type="PROSITE" id="PS01090">
    <property type="entry name" value="TATD_2"/>
    <property type="match status" value="1"/>
</dbReference>
<sequence length="281" mass="32070">MRPKLIDTHTHVNFSAFKNDGKEVIKRALDEDVWIINVGSQANTSERAVKIANEYDEGVYAAVGLHPAHLEEQEIDYEEEGNKINYKSRVEEFDEDFYLKLARDDKVVAIGECGLDFQRTKNQASEKLEAESLKEKQKEVFIKHLELANKINKPIIIHCRNAHDDLLKILRLAVKPPSGVMHFFTGTLEQAEKYIELGFYISFSGVITFTDAYDEVVRNIPSDRILVETDAPYVSPKPHRGKRNEPAYVKYAAQKIADLRGVSFDEIAAQTTENARKLFKI</sequence>
<dbReference type="NCBIfam" id="TIGR00010">
    <property type="entry name" value="YchF/TatD family DNA exonuclease"/>
    <property type="match status" value="1"/>
</dbReference>
<dbReference type="GO" id="GO:0004536">
    <property type="term" value="F:DNA nuclease activity"/>
    <property type="evidence" value="ECO:0007669"/>
    <property type="project" value="InterPro"/>
</dbReference>
<dbReference type="PROSITE" id="PS01091">
    <property type="entry name" value="TATD_3"/>
    <property type="match status" value="1"/>
</dbReference>
<dbReference type="InterPro" id="IPR032466">
    <property type="entry name" value="Metal_Hydrolase"/>
</dbReference>
<dbReference type="Gene3D" id="3.20.20.140">
    <property type="entry name" value="Metal-dependent hydrolases"/>
    <property type="match status" value="1"/>
</dbReference>
<dbReference type="EMBL" id="PFER01000012">
    <property type="protein sequence ID" value="PJE73804.1"/>
    <property type="molecule type" value="Genomic_DNA"/>
</dbReference>
<feature type="binding site" evidence="3">
    <location>
        <position position="182"/>
    </location>
    <ligand>
        <name>a divalent metal cation</name>
        <dbReference type="ChEBI" id="CHEBI:60240"/>
        <label>2</label>
    </ligand>
</feature>
<keyword evidence="2 4" id="KW-0378">Hydrolase</keyword>
<gene>
    <name evidence="4" type="ORF">COV02_00675</name>
</gene>
<dbReference type="GO" id="GO:0005829">
    <property type="term" value="C:cytosol"/>
    <property type="evidence" value="ECO:0007669"/>
    <property type="project" value="TreeGrafter"/>
</dbReference>
<feature type="binding site" evidence="3">
    <location>
        <position position="158"/>
    </location>
    <ligand>
        <name>a divalent metal cation</name>
        <dbReference type="ChEBI" id="CHEBI:60240"/>
        <label>2</label>
    </ligand>
</feature>
<dbReference type="SUPFAM" id="SSF51556">
    <property type="entry name" value="Metallo-dependent hydrolases"/>
    <property type="match status" value="1"/>
</dbReference>
<dbReference type="PANTHER" id="PTHR46124:SF2">
    <property type="entry name" value="D-AMINOACYL-TRNA DEACYLASE"/>
    <property type="match status" value="1"/>
</dbReference>
<organism evidence="4 5">
    <name type="scientific">Candidatus Terrybacteria bacterium CG10_big_fil_rev_8_21_14_0_10_41_10</name>
    <dbReference type="NCBI Taxonomy" id="1975026"/>
    <lineage>
        <taxon>Bacteria</taxon>
        <taxon>Candidatus Terryibacteriota</taxon>
    </lineage>
</organism>
<dbReference type="AlphaFoldDB" id="A0A2M8LB38"/>
<evidence type="ECO:0000256" key="1">
    <source>
        <dbReference type="ARBA" id="ARBA00022723"/>
    </source>
</evidence>
<evidence type="ECO:0000313" key="4">
    <source>
        <dbReference type="EMBL" id="PJE73804.1"/>
    </source>
</evidence>
<protein>
    <submittedName>
        <fullName evidence="4">Hydrolase TatD</fullName>
    </submittedName>
</protein>
<evidence type="ECO:0000256" key="3">
    <source>
        <dbReference type="PIRSR" id="PIRSR005902-1"/>
    </source>
</evidence>
<feature type="binding site" evidence="3">
    <location>
        <position position="9"/>
    </location>
    <ligand>
        <name>a divalent metal cation</name>
        <dbReference type="ChEBI" id="CHEBI:60240"/>
        <label>1</label>
    </ligand>
</feature>
<feature type="binding site" evidence="3">
    <location>
        <position position="11"/>
    </location>
    <ligand>
        <name>a divalent metal cation</name>
        <dbReference type="ChEBI" id="CHEBI:60240"/>
        <label>1</label>
    </ligand>
</feature>
<dbReference type="PIRSF" id="PIRSF005902">
    <property type="entry name" value="DNase_TatD"/>
    <property type="match status" value="1"/>
</dbReference>
<dbReference type="GO" id="GO:0046872">
    <property type="term" value="F:metal ion binding"/>
    <property type="evidence" value="ECO:0007669"/>
    <property type="project" value="UniProtKB-KW"/>
</dbReference>
<dbReference type="InterPro" id="IPR001130">
    <property type="entry name" value="TatD-like"/>
</dbReference>
<comment type="caution">
    <text evidence="4">The sequence shown here is derived from an EMBL/GenBank/DDBJ whole genome shotgun (WGS) entry which is preliminary data.</text>
</comment>
<dbReference type="Pfam" id="PF01026">
    <property type="entry name" value="TatD_DNase"/>
    <property type="match status" value="1"/>
</dbReference>
<keyword evidence="1 3" id="KW-0479">Metal-binding</keyword>
<proteinExistence type="predicted"/>
<reference evidence="5" key="1">
    <citation type="submission" date="2017-09" db="EMBL/GenBank/DDBJ databases">
        <title>Depth-based differentiation of microbial function through sediment-hosted aquifers and enrichment of novel symbionts in the deep terrestrial subsurface.</title>
        <authorList>
            <person name="Probst A.J."/>
            <person name="Ladd B."/>
            <person name="Jarett J.K."/>
            <person name="Geller-Mcgrath D.E."/>
            <person name="Sieber C.M.K."/>
            <person name="Emerson J.B."/>
            <person name="Anantharaman K."/>
            <person name="Thomas B.C."/>
            <person name="Malmstrom R."/>
            <person name="Stieglmeier M."/>
            <person name="Klingl A."/>
            <person name="Woyke T."/>
            <person name="Ryan C.M."/>
            <person name="Banfield J.F."/>
        </authorList>
    </citation>
    <scope>NUCLEOTIDE SEQUENCE [LARGE SCALE GENOMIC DNA]</scope>
</reference>
<dbReference type="GO" id="GO:0016788">
    <property type="term" value="F:hydrolase activity, acting on ester bonds"/>
    <property type="evidence" value="ECO:0007669"/>
    <property type="project" value="InterPro"/>
</dbReference>
<dbReference type="PROSITE" id="PS01137">
    <property type="entry name" value="TATD_1"/>
    <property type="match status" value="1"/>
</dbReference>
<accession>A0A2M8LB38</accession>
<feature type="binding site" evidence="3">
    <location>
        <position position="112"/>
    </location>
    <ligand>
        <name>a divalent metal cation</name>
        <dbReference type="ChEBI" id="CHEBI:60240"/>
        <label>1</label>
    </ligand>
</feature>
<dbReference type="Proteomes" id="UP000230959">
    <property type="component" value="Unassembled WGS sequence"/>
</dbReference>
<evidence type="ECO:0000256" key="2">
    <source>
        <dbReference type="ARBA" id="ARBA00022801"/>
    </source>
</evidence>